<evidence type="ECO:0000313" key="2">
    <source>
        <dbReference type="EMBL" id="QEU07948.1"/>
    </source>
</evidence>
<reference evidence="3" key="1">
    <citation type="submission" date="2017-03" db="EMBL/GenBank/DDBJ databases">
        <title>FDA dAtabase for Regulatory Grade micrObial Sequences (FDA-ARGOS): Supporting development and validation of Infectious Disease Dx tests.</title>
        <authorList>
            <person name="Minogue T."/>
            <person name="Wolcott M."/>
            <person name="Wasieloski L."/>
            <person name="Aguilar W."/>
            <person name="Moore D."/>
            <person name="Tallon L."/>
            <person name="Sadzewicz L."/>
            <person name="Sengamalay N."/>
            <person name="Ott S."/>
            <person name="Godinez A."/>
            <person name="Nagaraj S."/>
            <person name="Nadendla S."/>
            <person name="Geyer C."/>
            <person name="Sichtig H."/>
        </authorList>
    </citation>
    <scope>NUCLEOTIDE SEQUENCE [LARGE SCALE GENOMIC DNA]</scope>
    <source>
        <strain evidence="3">FDAARGOS_252</strain>
    </source>
</reference>
<evidence type="ECO:0008006" key="5">
    <source>
        <dbReference type="Google" id="ProtNLM"/>
    </source>
</evidence>
<dbReference type="Proteomes" id="UP000191257">
    <property type="component" value="Chromosome"/>
</dbReference>
<evidence type="ECO:0000313" key="3">
    <source>
        <dbReference type="Proteomes" id="UP000191257"/>
    </source>
</evidence>
<dbReference type="Pfam" id="PF11162">
    <property type="entry name" value="DUF2946"/>
    <property type="match status" value="1"/>
</dbReference>
<evidence type="ECO:0000313" key="4">
    <source>
        <dbReference type="Proteomes" id="UP000324507"/>
    </source>
</evidence>
<dbReference type="EMBL" id="CP044081">
    <property type="protein sequence ID" value="QEU07948.1"/>
    <property type="molecule type" value="Genomic_DNA"/>
</dbReference>
<protein>
    <recommendedName>
        <fullName evidence="5">DUF2946 domain-containing protein</fullName>
    </recommendedName>
</protein>
<dbReference type="KEGG" id="pye:A6J80_13505"/>
<dbReference type="Proteomes" id="UP000324507">
    <property type="component" value="Chromosome"/>
</dbReference>
<keyword evidence="3" id="KW-1185">Reference proteome</keyword>
<organism evidence="1 3">
    <name type="scientific">Paracoccus yeei</name>
    <dbReference type="NCBI Taxonomy" id="147645"/>
    <lineage>
        <taxon>Bacteria</taxon>
        <taxon>Pseudomonadati</taxon>
        <taxon>Pseudomonadota</taxon>
        <taxon>Alphaproteobacteria</taxon>
        <taxon>Rhodobacterales</taxon>
        <taxon>Paracoccaceae</taxon>
        <taxon>Paracoccus</taxon>
    </lineage>
</organism>
<accession>A0A1V0GTT4</accession>
<sequence>MKTGCRAGPLRWLALVLVLPFLLLAAFKPGTMLAADAQGRIMVLLCGGHGPVEMAVGLDGTLTPVSDLGHDPAPAKAPCGWALHGQPALTASGPVLPVPVRLSIRLAEAAPVLSPALVHPPGPAWPRGPPRTA</sequence>
<evidence type="ECO:0000313" key="1">
    <source>
        <dbReference type="EMBL" id="ARC37263.2"/>
    </source>
</evidence>
<dbReference type="eggNOG" id="ENOG503019H">
    <property type="taxonomic scope" value="Bacteria"/>
</dbReference>
<dbReference type="EMBL" id="CP020442">
    <property type="protein sequence ID" value="ARC37263.2"/>
    <property type="molecule type" value="Genomic_DNA"/>
</dbReference>
<dbReference type="InterPro" id="IPR021333">
    <property type="entry name" value="DUF2946"/>
</dbReference>
<proteinExistence type="predicted"/>
<dbReference type="RefSeq" id="WP_105291533.1">
    <property type="nucleotide sequence ID" value="NZ_CALTWI010000025.1"/>
</dbReference>
<name>A0A1V0GTT4_9RHOB</name>
<dbReference type="STRING" id="147645.A6J80_13505"/>
<reference evidence="2 4" key="3">
    <citation type="submission" date="2019-09" db="EMBL/GenBank/DDBJ databases">
        <title>FDA dAtabase for Regulatory Grade micrObial Sequences (FDA-ARGOS): Supporting development and validation of Infectious Disease Dx tests.</title>
        <authorList>
            <person name="Sciortino C."/>
            <person name="Tallon L."/>
            <person name="Sadzewicz L."/>
            <person name="Vavikolanu K."/>
            <person name="Mehta A."/>
            <person name="Aluvathingal J."/>
            <person name="Nadendla S."/>
            <person name="Nandy P."/>
            <person name="Geyer C."/>
            <person name="Yan Y."/>
            <person name="Sichtig H."/>
        </authorList>
    </citation>
    <scope>NUCLEOTIDE SEQUENCE [LARGE SCALE GENOMIC DNA]</scope>
    <source>
        <strain evidence="2 4">FDAARGOS_643</strain>
    </source>
</reference>
<reference evidence="1" key="2">
    <citation type="submission" date="2017-12" db="EMBL/GenBank/DDBJ databases">
        <title>FDA dAtabase for Regulatory Grade micrObial Sequences (FDA-ARGOS): Supporting development and validation of Infectious Disease Dx tests.</title>
        <authorList>
            <person name="Campos J."/>
            <person name="Goldberg B."/>
            <person name="Tallon L."/>
            <person name="Sadzewicz L."/>
            <person name="Sengamalay N."/>
            <person name="Ott S."/>
            <person name="Godinez A."/>
            <person name="Nagaraj S."/>
            <person name="Vyas G."/>
            <person name="Aluvathingal J."/>
            <person name="Nadendla S."/>
            <person name="Geyer C."/>
            <person name="Nandy P."/>
            <person name="Hobson J."/>
            <person name="Sichtig H."/>
        </authorList>
    </citation>
    <scope>NUCLEOTIDE SEQUENCE</scope>
    <source>
        <strain evidence="1">FDAARGOS_252</strain>
    </source>
</reference>
<gene>
    <name evidence="1" type="ORF">A6J80_13505</name>
    <name evidence="2" type="ORF">FOB51_07970</name>
</gene>
<dbReference type="AlphaFoldDB" id="A0A1V0GTT4"/>